<reference evidence="1 2" key="1">
    <citation type="journal article" date="2010" name="Nature">
        <title>Nitrite-driven anaerobic methane oxidation by oxygenic bacteria.</title>
        <authorList>
            <person name="Ettwig K.F."/>
            <person name="Butler M.K."/>
            <person name="Le Paslier D."/>
            <person name="Pelletier E."/>
            <person name="Mangenot S."/>
            <person name="Kuypers M.M.M."/>
            <person name="Schreiber F."/>
            <person name="Dutilh B.E."/>
            <person name="Zedelius J."/>
            <person name="de Beer D."/>
            <person name="Gloerich J."/>
            <person name="Wessels H.J.C.T."/>
            <person name="van Allen T."/>
            <person name="Luesken F."/>
            <person name="Wu M."/>
            <person name="van de Pas-Schoonen K.T."/>
            <person name="Op den Camp H.J.M."/>
            <person name="Janssen-Megens E.M."/>
            <person name="Francoijs K-J."/>
            <person name="Stunnenberg H."/>
            <person name="Weissenbach J."/>
            <person name="Jetten M.S.M."/>
            <person name="Strous M."/>
        </authorList>
    </citation>
    <scope>NUCLEOTIDE SEQUENCE [LARGE SCALE GENOMIC DNA]</scope>
</reference>
<name>D5MFU1_METO1</name>
<dbReference type="EMBL" id="FP565575">
    <property type="protein sequence ID" value="CBE68622.1"/>
    <property type="molecule type" value="Genomic_DNA"/>
</dbReference>
<accession>D5MFU1</accession>
<sequence length="29" mass="3482">MQYFFGQGDSPLQALDEDYVYRTLRQSRP</sequence>
<dbReference type="HOGENOM" id="CLU_3408973_0_0_0"/>
<gene>
    <name evidence="1" type="ORF">DAMO_1562</name>
</gene>
<evidence type="ECO:0000313" key="2">
    <source>
        <dbReference type="Proteomes" id="UP000006898"/>
    </source>
</evidence>
<dbReference type="KEGG" id="mox:DAMO_1562"/>
<dbReference type="AlphaFoldDB" id="D5MFU1"/>
<dbReference type="Proteomes" id="UP000006898">
    <property type="component" value="Chromosome"/>
</dbReference>
<evidence type="ECO:0000313" key="1">
    <source>
        <dbReference type="EMBL" id="CBE68622.1"/>
    </source>
</evidence>
<protein>
    <submittedName>
        <fullName evidence="1">Uncharacterized protein</fullName>
    </submittedName>
</protein>
<proteinExistence type="predicted"/>
<organism evidence="1 2">
    <name type="scientific">Methylomirabilis oxygeniifera</name>
    <dbReference type="NCBI Taxonomy" id="671143"/>
    <lineage>
        <taxon>Bacteria</taxon>
        <taxon>Candidatus Methylomirabilota</taxon>
        <taxon>Candidatus Methylomirabilia</taxon>
        <taxon>Candidatus Methylomirabilales</taxon>
        <taxon>Candidatus Methylomirabilaceae</taxon>
        <taxon>Candidatus Methylomirabilis</taxon>
    </lineage>
</organism>